<dbReference type="AlphaFoldDB" id="A0A7C9QRF0"/>
<dbReference type="InterPro" id="IPR023885">
    <property type="entry name" value="4Fe4S-binding_SPASM_dom"/>
</dbReference>
<dbReference type="EMBL" id="JAAIYP010000001">
    <property type="protein sequence ID" value="NFV78564.1"/>
    <property type="molecule type" value="Genomic_DNA"/>
</dbReference>
<dbReference type="GO" id="GO:0003824">
    <property type="term" value="F:catalytic activity"/>
    <property type="evidence" value="ECO:0007669"/>
    <property type="project" value="InterPro"/>
</dbReference>
<dbReference type="Gene3D" id="3.20.20.70">
    <property type="entry name" value="Aldolase class I"/>
    <property type="match status" value="1"/>
</dbReference>
<keyword evidence="9" id="KW-1185">Reference proteome</keyword>
<dbReference type="SUPFAM" id="SSF102114">
    <property type="entry name" value="Radical SAM enzymes"/>
    <property type="match status" value="1"/>
</dbReference>
<dbReference type="InterPro" id="IPR050377">
    <property type="entry name" value="Radical_SAM_PqqE_MftC-like"/>
</dbReference>
<proteinExistence type="predicted"/>
<evidence type="ECO:0000256" key="3">
    <source>
        <dbReference type="ARBA" id="ARBA00022691"/>
    </source>
</evidence>
<evidence type="ECO:0000313" key="8">
    <source>
        <dbReference type="EMBL" id="NFV78564.1"/>
    </source>
</evidence>
<dbReference type="Proteomes" id="UP000480684">
    <property type="component" value="Unassembled WGS sequence"/>
</dbReference>
<dbReference type="PANTHER" id="PTHR11228:SF34">
    <property type="entry name" value="TUNGSTEN-CONTAINING ALDEHYDE FERREDOXIN OXIDOREDUCTASE COFACTOR MODIFYING PROTEIN"/>
    <property type="match status" value="1"/>
</dbReference>
<dbReference type="SFLD" id="SFLDG01387">
    <property type="entry name" value="BtrN-like_SPASM_domain_contain"/>
    <property type="match status" value="1"/>
</dbReference>
<dbReference type="CDD" id="cd01335">
    <property type="entry name" value="Radical_SAM"/>
    <property type="match status" value="1"/>
</dbReference>
<dbReference type="InterPro" id="IPR013785">
    <property type="entry name" value="Aldolase_TIM"/>
</dbReference>
<gene>
    <name evidence="8" type="ORF">G4223_00340</name>
</gene>
<dbReference type="InterPro" id="IPR034391">
    <property type="entry name" value="AdoMet-like_SPASM_containing"/>
</dbReference>
<dbReference type="RefSeq" id="WP_163673601.1">
    <property type="nucleotide sequence ID" value="NZ_JAAIYP010000001.1"/>
</dbReference>
<evidence type="ECO:0000256" key="2">
    <source>
        <dbReference type="ARBA" id="ARBA00022485"/>
    </source>
</evidence>
<dbReference type="Pfam" id="PF13186">
    <property type="entry name" value="SPASM"/>
    <property type="match status" value="1"/>
</dbReference>
<dbReference type="CDD" id="cd21109">
    <property type="entry name" value="SPASM"/>
    <property type="match status" value="1"/>
</dbReference>
<protein>
    <submittedName>
        <fullName evidence="8">Radical SAM protein</fullName>
    </submittedName>
</protein>
<keyword evidence="3" id="KW-0949">S-adenosyl-L-methionine</keyword>
<dbReference type="InterPro" id="IPR058240">
    <property type="entry name" value="rSAM_sf"/>
</dbReference>
<dbReference type="GO" id="GO:0046872">
    <property type="term" value="F:metal ion binding"/>
    <property type="evidence" value="ECO:0007669"/>
    <property type="project" value="UniProtKB-KW"/>
</dbReference>
<feature type="domain" description="Radical SAM core" evidence="7">
    <location>
        <begin position="24"/>
        <end position="242"/>
    </location>
</feature>
<dbReference type="PROSITE" id="PS51918">
    <property type="entry name" value="RADICAL_SAM"/>
    <property type="match status" value="1"/>
</dbReference>
<evidence type="ECO:0000256" key="5">
    <source>
        <dbReference type="ARBA" id="ARBA00023004"/>
    </source>
</evidence>
<evidence type="ECO:0000259" key="7">
    <source>
        <dbReference type="PROSITE" id="PS51918"/>
    </source>
</evidence>
<dbReference type="SFLD" id="SFLDS00029">
    <property type="entry name" value="Radical_SAM"/>
    <property type="match status" value="1"/>
</dbReference>
<dbReference type="PANTHER" id="PTHR11228">
    <property type="entry name" value="RADICAL SAM DOMAIN PROTEIN"/>
    <property type="match status" value="1"/>
</dbReference>
<keyword evidence="4" id="KW-0479">Metal-binding</keyword>
<dbReference type="Pfam" id="PF04055">
    <property type="entry name" value="Radical_SAM"/>
    <property type="match status" value="1"/>
</dbReference>
<keyword evidence="6" id="KW-0411">Iron-sulfur</keyword>
<dbReference type="InterPro" id="IPR006638">
    <property type="entry name" value="Elp3/MiaA/NifB-like_rSAM"/>
</dbReference>
<dbReference type="SFLD" id="SFLDG01067">
    <property type="entry name" value="SPASM/twitch_domain_containing"/>
    <property type="match status" value="1"/>
</dbReference>
<keyword evidence="2" id="KW-0004">4Fe-4S</keyword>
<evidence type="ECO:0000256" key="4">
    <source>
        <dbReference type="ARBA" id="ARBA00022723"/>
    </source>
</evidence>
<accession>A0A7C9QRF0</accession>
<dbReference type="GO" id="GO:0051536">
    <property type="term" value="F:iron-sulfur cluster binding"/>
    <property type="evidence" value="ECO:0007669"/>
    <property type="project" value="UniProtKB-KW"/>
</dbReference>
<comment type="cofactor">
    <cofactor evidence="1">
        <name>[4Fe-4S] cluster</name>
        <dbReference type="ChEBI" id="CHEBI:49883"/>
    </cofactor>
</comment>
<evidence type="ECO:0000256" key="6">
    <source>
        <dbReference type="ARBA" id="ARBA00023014"/>
    </source>
</evidence>
<evidence type="ECO:0000256" key="1">
    <source>
        <dbReference type="ARBA" id="ARBA00001966"/>
    </source>
</evidence>
<organism evidence="8 9">
    <name type="scientific">Magnetospirillum aberrantis SpK</name>
    <dbReference type="NCBI Taxonomy" id="908842"/>
    <lineage>
        <taxon>Bacteria</taxon>
        <taxon>Pseudomonadati</taxon>
        <taxon>Pseudomonadota</taxon>
        <taxon>Alphaproteobacteria</taxon>
        <taxon>Rhodospirillales</taxon>
        <taxon>Rhodospirillaceae</taxon>
        <taxon>Magnetospirillum</taxon>
    </lineage>
</organism>
<dbReference type="SMART" id="SM00729">
    <property type="entry name" value="Elp3"/>
    <property type="match status" value="1"/>
</dbReference>
<dbReference type="InterPro" id="IPR007197">
    <property type="entry name" value="rSAM"/>
</dbReference>
<keyword evidence="5" id="KW-0408">Iron</keyword>
<name>A0A7C9QRF0_9PROT</name>
<reference evidence="8 9" key="1">
    <citation type="submission" date="2020-02" db="EMBL/GenBank/DDBJ databases">
        <authorList>
            <person name="Dziuba M."/>
            <person name="Kuznetsov B."/>
            <person name="Mardanov A."/>
            <person name="Ravin N."/>
            <person name="Grouzdev D."/>
        </authorList>
    </citation>
    <scope>NUCLEOTIDE SEQUENCE [LARGE SCALE GENOMIC DNA]</scope>
    <source>
        <strain evidence="8 9">SpK</strain>
    </source>
</reference>
<comment type="caution">
    <text evidence="8">The sequence shown here is derived from an EMBL/GenBank/DDBJ whole genome shotgun (WGS) entry which is preliminary data.</text>
</comment>
<sequence>MSLKNRIQVQYQTDREAGYLTELPPIPRNMMLELSNACNHSCAFCPSAHMRRKRGLMSDTVAERVISEAAAAGVREIGFYSTGEPFVHKGLARLVAHAKKVGITYTYISTNGALATPERAAKVLEAGLDSIKFSVNAGSRETYKAIHGADDFETVKRNIQFIADYRREHKAPLKLFATCVVTKLVEHEVPAIRDWLSPLVDEVQFNPCAPFNWPEQALSGQAEICHLPFNRLHVTCEGYLTLCCVDYQNYLAVADLNQMSLTEAWHSEAYAKARRMHLEDKMAGTLCGRCWRNAPDPVEPLIPALADVIDYEEYDQSQRQTILESLRTNFVETGE</sequence>
<evidence type="ECO:0000313" key="9">
    <source>
        <dbReference type="Proteomes" id="UP000480684"/>
    </source>
</evidence>